<comment type="caution">
    <text evidence="10">The sequence shown here is derived from an EMBL/GenBank/DDBJ whole genome shotgun (WGS) entry which is preliminary data.</text>
</comment>
<evidence type="ECO:0000256" key="8">
    <source>
        <dbReference type="PROSITE-ProRule" id="PRU00339"/>
    </source>
</evidence>
<gene>
    <name evidence="10" type="ORF">RND81_13G200600</name>
</gene>
<dbReference type="FunFam" id="2.40.100.10:FF:000025">
    <property type="entry name" value="Peptidyl-prolyl cis-trans isomerase CYP19-2"/>
    <property type="match status" value="1"/>
</dbReference>
<dbReference type="PROSITE" id="PS50293">
    <property type="entry name" value="TPR_REGION"/>
    <property type="match status" value="1"/>
</dbReference>
<dbReference type="GO" id="GO:0005737">
    <property type="term" value="C:cytoplasm"/>
    <property type="evidence" value="ECO:0007669"/>
    <property type="project" value="TreeGrafter"/>
</dbReference>
<dbReference type="InterPro" id="IPR002130">
    <property type="entry name" value="Cyclophilin-type_PPIase_dom"/>
</dbReference>
<feature type="domain" description="PPIase cyclophilin-type" evidence="9">
    <location>
        <begin position="8"/>
        <end position="173"/>
    </location>
</feature>
<name>A0AAW1H2Q1_SAPOF</name>
<protein>
    <recommendedName>
        <fullName evidence="3">peptidylprolyl isomerase</fullName>
        <ecNumber evidence="3">5.2.1.8</ecNumber>
    </recommendedName>
</protein>
<dbReference type="InterPro" id="IPR029000">
    <property type="entry name" value="Cyclophilin-like_dom_sf"/>
</dbReference>
<dbReference type="GO" id="GO:0006457">
    <property type="term" value="P:protein folding"/>
    <property type="evidence" value="ECO:0007669"/>
    <property type="project" value="TreeGrafter"/>
</dbReference>
<evidence type="ECO:0000256" key="5">
    <source>
        <dbReference type="ARBA" id="ARBA00022803"/>
    </source>
</evidence>
<dbReference type="SUPFAM" id="SSF48452">
    <property type="entry name" value="TPR-like"/>
    <property type="match status" value="1"/>
</dbReference>
<keyword evidence="5 8" id="KW-0802">TPR repeat</keyword>
<dbReference type="Gene3D" id="1.25.40.10">
    <property type="entry name" value="Tetratricopeptide repeat domain"/>
    <property type="match status" value="1"/>
</dbReference>
<organism evidence="10 11">
    <name type="scientific">Saponaria officinalis</name>
    <name type="common">Common soapwort</name>
    <name type="synonym">Lychnis saponaria</name>
    <dbReference type="NCBI Taxonomy" id="3572"/>
    <lineage>
        <taxon>Eukaryota</taxon>
        <taxon>Viridiplantae</taxon>
        <taxon>Streptophyta</taxon>
        <taxon>Embryophyta</taxon>
        <taxon>Tracheophyta</taxon>
        <taxon>Spermatophyta</taxon>
        <taxon>Magnoliopsida</taxon>
        <taxon>eudicotyledons</taxon>
        <taxon>Gunneridae</taxon>
        <taxon>Pentapetalae</taxon>
        <taxon>Caryophyllales</taxon>
        <taxon>Caryophyllaceae</taxon>
        <taxon>Caryophylleae</taxon>
        <taxon>Saponaria</taxon>
    </lineage>
</organism>
<dbReference type="Pfam" id="PF00160">
    <property type="entry name" value="Pro_isomerase"/>
    <property type="match status" value="1"/>
</dbReference>
<keyword evidence="7" id="KW-0413">Isomerase</keyword>
<dbReference type="PROSITE" id="PS50005">
    <property type="entry name" value="TPR"/>
    <property type="match status" value="1"/>
</dbReference>
<dbReference type="PANTHER" id="PTHR11071">
    <property type="entry name" value="PEPTIDYL-PROLYL CIS-TRANS ISOMERASE"/>
    <property type="match status" value="1"/>
</dbReference>
<comment type="similarity">
    <text evidence="2">Belongs to the cyclophilin-type PPIase family.</text>
</comment>
<feature type="repeat" description="TPR" evidence="8">
    <location>
        <begin position="299"/>
        <end position="332"/>
    </location>
</feature>
<keyword evidence="4" id="KW-0677">Repeat</keyword>
<evidence type="ECO:0000256" key="6">
    <source>
        <dbReference type="ARBA" id="ARBA00023110"/>
    </source>
</evidence>
<dbReference type="SMART" id="SM00028">
    <property type="entry name" value="TPR"/>
    <property type="match status" value="3"/>
</dbReference>
<dbReference type="GO" id="GO:0003755">
    <property type="term" value="F:peptidyl-prolyl cis-trans isomerase activity"/>
    <property type="evidence" value="ECO:0007669"/>
    <property type="project" value="UniProtKB-KW"/>
</dbReference>
<dbReference type="EMBL" id="JBDFQZ010000013">
    <property type="protein sequence ID" value="KAK9670417.1"/>
    <property type="molecule type" value="Genomic_DNA"/>
</dbReference>
<evidence type="ECO:0000256" key="2">
    <source>
        <dbReference type="ARBA" id="ARBA00007365"/>
    </source>
</evidence>
<dbReference type="AlphaFoldDB" id="A0AAW1H2Q1"/>
<dbReference type="GO" id="GO:0016018">
    <property type="term" value="F:cyclosporin A binding"/>
    <property type="evidence" value="ECO:0007669"/>
    <property type="project" value="TreeGrafter"/>
</dbReference>
<comment type="catalytic activity">
    <reaction evidence="1">
        <text>[protein]-peptidylproline (omega=180) = [protein]-peptidylproline (omega=0)</text>
        <dbReference type="Rhea" id="RHEA:16237"/>
        <dbReference type="Rhea" id="RHEA-COMP:10747"/>
        <dbReference type="Rhea" id="RHEA-COMP:10748"/>
        <dbReference type="ChEBI" id="CHEBI:83833"/>
        <dbReference type="ChEBI" id="CHEBI:83834"/>
        <dbReference type="EC" id="5.2.1.8"/>
    </reaction>
</comment>
<dbReference type="PANTHER" id="PTHR11071:SF561">
    <property type="entry name" value="PEPTIDYL-PROLYL CIS-TRANS ISOMERASE D-RELATED"/>
    <property type="match status" value="1"/>
</dbReference>
<dbReference type="Proteomes" id="UP001443914">
    <property type="component" value="Unassembled WGS sequence"/>
</dbReference>
<evidence type="ECO:0000313" key="11">
    <source>
        <dbReference type="Proteomes" id="UP001443914"/>
    </source>
</evidence>
<dbReference type="Gene3D" id="2.40.100.10">
    <property type="entry name" value="Cyclophilin-like"/>
    <property type="match status" value="1"/>
</dbReference>
<dbReference type="PROSITE" id="PS50072">
    <property type="entry name" value="CSA_PPIASE_2"/>
    <property type="match status" value="1"/>
</dbReference>
<evidence type="ECO:0000313" key="10">
    <source>
        <dbReference type="EMBL" id="KAK9670417.1"/>
    </source>
</evidence>
<dbReference type="EC" id="5.2.1.8" evidence="3"/>
<evidence type="ECO:0000259" key="9">
    <source>
        <dbReference type="PROSITE" id="PS50072"/>
    </source>
</evidence>
<sequence length="362" mass="40591">MGGTPKCYMDISIGGEIEGRIVVELYNNVVPKTAENFRALCTGELGISQISGLPLHYKGVRFHRIVKGALIQGGDISSGGESAGESIYGLTFDDENFELKHERKGMLSMVNFGPNTNGSQFFITTTQTHHLNGKNVVFGRVIKGLGVVRSIEHAEIDLDGHPVLDIVIEDCGQIPDGEDYGIINYFKDGDTYPDWPSDLDEKSDDFSWWVTAADCIKAFGNESFKKQDFKTAMRKYLKAMRYLDICWDMDSLDGEKSASLRKTRCQLYTNIAACKLKLGDIDGALWDTDFALRDDEDNVKAHFRRGQAYNALCDIDAAAECFEKALELEPNDSTIKRELAATKKKIADRHTREKKSYTRMFQ</sequence>
<accession>A0AAW1H2Q1</accession>
<reference evidence="10" key="1">
    <citation type="submission" date="2024-03" db="EMBL/GenBank/DDBJ databases">
        <title>WGS assembly of Saponaria officinalis var. Norfolk2.</title>
        <authorList>
            <person name="Jenkins J."/>
            <person name="Shu S."/>
            <person name="Grimwood J."/>
            <person name="Barry K."/>
            <person name="Goodstein D."/>
            <person name="Schmutz J."/>
            <person name="Leebens-Mack J."/>
            <person name="Osbourn A."/>
        </authorList>
    </citation>
    <scope>NUCLEOTIDE SEQUENCE [LARGE SCALE GENOMIC DNA]</scope>
    <source>
        <strain evidence="10">JIC</strain>
    </source>
</reference>
<keyword evidence="11" id="KW-1185">Reference proteome</keyword>
<dbReference type="InterPro" id="IPR011990">
    <property type="entry name" value="TPR-like_helical_dom_sf"/>
</dbReference>
<dbReference type="InterPro" id="IPR019734">
    <property type="entry name" value="TPR_rpt"/>
</dbReference>
<dbReference type="Pfam" id="PF00515">
    <property type="entry name" value="TPR_1"/>
    <property type="match status" value="1"/>
</dbReference>
<proteinExistence type="inferred from homology"/>
<evidence type="ECO:0000256" key="4">
    <source>
        <dbReference type="ARBA" id="ARBA00022737"/>
    </source>
</evidence>
<evidence type="ECO:0000256" key="1">
    <source>
        <dbReference type="ARBA" id="ARBA00000971"/>
    </source>
</evidence>
<keyword evidence="6" id="KW-0697">Rotamase</keyword>
<evidence type="ECO:0000256" key="3">
    <source>
        <dbReference type="ARBA" id="ARBA00013194"/>
    </source>
</evidence>
<evidence type="ECO:0000256" key="7">
    <source>
        <dbReference type="ARBA" id="ARBA00023235"/>
    </source>
</evidence>
<dbReference type="PRINTS" id="PR00153">
    <property type="entry name" value="CSAPPISMRASE"/>
</dbReference>
<dbReference type="SUPFAM" id="SSF50891">
    <property type="entry name" value="Cyclophilin-like"/>
    <property type="match status" value="1"/>
</dbReference>
<dbReference type="FunFam" id="1.25.40.10:FF:000029">
    <property type="entry name" value="peptidyl-prolyl cis-trans isomerase D"/>
    <property type="match status" value="1"/>
</dbReference>